<dbReference type="Proteomes" id="UP000077755">
    <property type="component" value="Chromosome 2"/>
</dbReference>
<evidence type="ECO:0000259" key="1">
    <source>
        <dbReference type="Pfam" id="PF10536"/>
    </source>
</evidence>
<protein>
    <recommendedName>
        <fullName evidence="1">Aminotransferase-like plant mobile domain-containing protein</fullName>
    </recommendedName>
</protein>
<accession>A0AAF0WDM2</accession>
<sequence>MIRTVTYSNTNTKTQLHTNHPLTLSQLHELQSHTNQASRTRFKLRKFRMDDILPGPVTGAIIVDNSYHVSSDVWNGVERGPLECMSSNRSLKHWVLSDAQREILHMVGFGVFANPRIVLQNDTRLVSALVERWRPETNTFFMRQGEMTVTLEDVGYILGLPVLGRLVVGDGIDGNQSYFERAWFEELTPEQVKEGYTRGGVRLSWLFDTYGSADPGPDPRRIAVHTHAYMFFVVGSILFPTSSRNVVHPRYIRHLRTLSHVRTWSWGSAVLAYLYRGLSTAAQKGSKKISCCVWLLMLWSYERFANILSIIVQTKSTKHYYKLSLPKTKMEDG</sequence>
<dbReference type="InterPro" id="IPR019557">
    <property type="entry name" value="AminoTfrase-like_pln_mobile"/>
</dbReference>
<gene>
    <name evidence="2" type="ORF">DCAR_0205546</name>
</gene>
<dbReference type="Pfam" id="PF10536">
    <property type="entry name" value="PMD"/>
    <property type="match status" value="1"/>
</dbReference>
<reference evidence="2" key="1">
    <citation type="journal article" date="2016" name="Nat. Genet.">
        <title>A high-quality carrot genome assembly provides new insights into carotenoid accumulation and asterid genome evolution.</title>
        <authorList>
            <person name="Iorizzo M."/>
            <person name="Ellison S."/>
            <person name="Senalik D."/>
            <person name="Zeng P."/>
            <person name="Satapoomin P."/>
            <person name="Huang J."/>
            <person name="Bowman M."/>
            <person name="Iovene M."/>
            <person name="Sanseverino W."/>
            <person name="Cavagnaro P."/>
            <person name="Yildiz M."/>
            <person name="Macko-Podgorni A."/>
            <person name="Moranska E."/>
            <person name="Grzebelus E."/>
            <person name="Grzebelus D."/>
            <person name="Ashrafi H."/>
            <person name="Zheng Z."/>
            <person name="Cheng S."/>
            <person name="Spooner D."/>
            <person name="Van Deynze A."/>
            <person name="Simon P."/>
        </authorList>
    </citation>
    <scope>NUCLEOTIDE SEQUENCE</scope>
    <source>
        <tissue evidence="2">Leaf</tissue>
    </source>
</reference>
<dbReference type="EMBL" id="CP093344">
    <property type="protein sequence ID" value="WOG86343.1"/>
    <property type="molecule type" value="Genomic_DNA"/>
</dbReference>
<proteinExistence type="predicted"/>
<evidence type="ECO:0000313" key="3">
    <source>
        <dbReference type="Proteomes" id="UP000077755"/>
    </source>
</evidence>
<name>A0AAF0WDM2_DAUCS</name>
<organism evidence="2 3">
    <name type="scientific">Daucus carota subsp. sativus</name>
    <name type="common">Carrot</name>
    <dbReference type="NCBI Taxonomy" id="79200"/>
    <lineage>
        <taxon>Eukaryota</taxon>
        <taxon>Viridiplantae</taxon>
        <taxon>Streptophyta</taxon>
        <taxon>Embryophyta</taxon>
        <taxon>Tracheophyta</taxon>
        <taxon>Spermatophyta</taxon>
        <taxon>Magnoliopsida</taxon>
        <taxon>eudicotyledons</taxon>
        <taxon>Gunneridae</taxon>
        <taxon>Pentapetalae</taxon>
        <taxon>asterids</taxon>
        <taxon>campanulids</taxon>
        <taxon>Apiales</taxon>
        <taxon>Apiaceae</taxon>
        <taxon>Apioideae</taxon>
        <taxon>Scandiceae</taxon>
        <taxon>Daucinae</taxon>
        <taxon>Daucus</taxon>
        <taxon>Daucus sect. Daucus</taxon>
    </lineage>
</organism>
<dbReference type="GO" id="GO:0010073">
    <property type="term" value="P:meristem maintenance"/>
    <property type="evidence" value="ECO:0007669"/>
    <property type="project" value="InterPro"/>
</dbReference>
<dbReference type="InterPro" id="IPR044824">
    <property type="entry name" value="MAIN-like"/>
</dbReference>
<keyword evidence="3" id="KW-1185">Reference proteome</keyword>
<reference evidence="2" key="2">
    <citation type="submission" date="2022-03" db="EMBL/GenBank/DDBJ databases">
        <title>Draft title - Genomic analysis of global carrot germplasm unveils the trajectory of domestication and the origin of high carotenoid orange carrot.</title>
        <authorList>
            <person name="Iorizzo M."/>
            <person name="Ellison S."/>
            <person name="Senalik D."/>
            <person name="Macko-Podgorni A."/>
            <person name="Grzebelus D."/>
            <person name="Bostan H."/>
            <person name="Rolling W."/>
            <person name="Curaba J."/>
            <person name="Simon P."/>
        </authorList>
    </citation>
    <scope>NUCLEOTIDE SEQUENCE</scope>
    <source>
        <tissue evidence="2">Leaf</tissue>
    </source>
</reference>
<dbReference type="AlphaFoldDB" id="A0AAF0WDM2"/>
<feature type="domain" description="Aminotransferase-like plant mobile" evidence="1">
    <location>
        <begin position="115"/>
        <end position="308"/>
    </location>
</feature>
<dbReference type="PANTHER" id="PTHR46033:SF1">
    <property type="entry name" value="PROTEIN MAIN-LIKE 2"/>
    <property type="match status" value="1"/>
</dbReference>
<dbReference type="PANTHER" id="PTHR46033">
    <property type="entry name" value="PROTEIN MAIN-LIKE 2"/>
    <property type="match status" value="1"/>
</dbReference>
<evidence type="ECO:0000313" key="2">
    <source>
        <dbReference type="EMBL" id="WOG86343.1"/>
    </source>
</evidence>